<dbReference type="Pfam" id="PF00990">
    <property type="entry name" value="GGDEF"/>
    <property type="match status" value="1"/>
</dbReference>
<dbReference type="PANTHER" id="PTHR45138:SF9">
    <property type="entry name" value="DIGUANYLATE CYCLASE DGCM-RELATED"/>
    <property type="match status" value="1"/>
</dbReference>
<dbReference type="PROSITE" id="PS50887">
    <property type="entry name" value="GGDEF"/>
    <property type="match status" value="1"/>
</dbReference>
<feature type="domain" description="GGDEF" evidence="3">
    <location>
        <begin position="192"/>
        <end position="329"/>
    </location>
</feature>
<dbReference type="SUPFAM" id="SSF55073">
    <property type="entry name" value="Nucleotide cyclase"/>
    <property type="match status" value="1"/>
</dbReference>
<feature type="domain" description="Response regulatory" evidence="2">
    <location>
        <begin position="12"/>
        <end position="128"/>
    </location>
</feature>
<dbReference type="InterPro" id="IPR043128">
    <property type="entry name" value="Rev_trsase/Diguanyl_cyclase"/>
</dbReference>
<name>K9ZHP6_ANACC</name>
<dbReference type="SMART" id="SM00267">
    <property type="entry name" value="GGDEF"/>
    <property type="match status" value="1"/>
</dbReference>
<dbReference type="PATRIC" id="fig|272123.3.peg.3649"/>
<dbReference type="EMBL" id="CP003659">
    <property type="protein sequence ID" value="AFZ58753.1"/>
    <property type="molecule type" value="Genomic_DNA"/>
</dbReference>
<dbReference type="InterPro" id="IPR011006">
    <property type="entry name" value="CheY-like_superfamily"/>
</dbReference>
<dbReference type="InterPro" id="IPR001789">
    <property type="entry name" value="Sig_transdc_resp-reg_receiver"/>
</dbReference>
<dbReference type="Gene3D" id="3.40.50.2300">
    <property type="match status" value="1"/>
</dbReference>
<dbReference type="PROSITE" id="PS50110">
    <property type="entry name" value="RESPONSE_REGULATORY"/>
    <property type="match status" value="1"/>
</dbReference>
<feature type="modified residue" description="4-aspartylphosphate" evidence="1">
    <location>
        <position position="61"/>
    </location>
</feature>
<dbReference type="NCBIfam" id="TIGR00254">
    <property type="entry name" value="GGDEF"/>
    <property type="match status" value="1"/>
</dbReference>
<dbReference type="Proteomes" id="UP000010474">
    <property type="component" value="Chromosome"/>
</dbReference>
<proteinExistence type="predicted"/>
<keyword evidence="1" id="KW-0597">Phosphoprotein</keyword>
<sequence>MFFNQSCQSYNFILIIDNDPNNQCTLSNILQLNGIKVKKTISGKTSIQVAKQELPDLILLDINTPEINGYEVYQQLKTQIETANIPIIFISTPEQTLAKIMSFNIGRVDYTEKNFQESEVLAPIKNKSLFWQQNQGMINQNQGLWQESWESRKTKQIIKAETLVDELTGIANRRKFDEYFNLEWRRLCRKNLPLSLLLCNVDFFKSYNNTYGYLSGDSCLQQIAKTIKLSVKRSTDLLARYQEEKFAIILSNTEFGGAVYLAELIRKEVYNLKIPHTQSKIDEFITLSIGLATILPKQNVLPNTFIEMVEKALDEAKIHGGDLIIARKII</sequence>
<dbReference type="GO" id="GO:0005886">
    <property type="term" value="C:plasma membrane"/>
    <property type="evidence" value="ECO:0007669"/>
    <property type="project" value="TreeGrafter"/>
</dbReference>
<protein>
    <submittedName>
        <fullName evidence="4">Response regulator receiver modulated diguanylate cyclase</fullName>
    </submittedName>
</protein>
<dbReference type="AlphaFoldDB" id="K9ZHP6"/>
<dbReference type="GO" id="GO:0043709">
    <property type="term" value="P:cell adhesion involved in single-species biofilm formation"/>
    <property type="evidence" value="ECO:0007669"/>
    <property type="project" value="TreeGrafter"/>
</dbReference>
<dbReference type="InterPro" id="IPR000160">
    <property type="entry name" value="GGDEF_dom"/>
</dbReference>
<dbReference type="InterPro" id="IPR050469">
    <property type="entry name" value="Diguanylate_Cyclase"/>
</dbReference>
<evidence type="ECO:0000259" key="2">
    <source>
        <dbReference type="PROSITE" id="PS50110"/>
    </source>
</evidence>
<gene>
    <name evidence="4" type="ordered locus">Anacy_3350</name>
</gene>
<organism evidence="4 5">
    <name type="scientific">Anabaena cylindrica (strain ATCC 27899 / PCC 7122)</name>
    <dbReference type="NCBI Taxonomy" id="272123"/>
    <lineage>
        <taxon>Bacteria</taxon>
        <taxon>Bacillati</taxon>
        <taxon>Cyanobacteriota</taxon>
        <taxon>Cyanophyceae</taxon>
        <taxon>Nostocales</taxon>
        <taxon>Nostocaceae</taxon>
        <taxon>Anabaena</taxon>
    </lineage>
</organism>
<dbReference type="STRING" id="272123.Anacy_3350"/>
<dbReference type="GO" id="GO:1902201">
    <property type="term" value="P:negative regulation of bacterial-type flagellum-dependent cell motility"/>
    <property type="evidence" value="ECO:0007669"/>
    <property type="project" value="TreeGrafter"/>
</dbReference>
<evidence type="ECO:0000256" key="1">
    <source>
        <dbReference type="PROSITE-ProRule" id="PRU00169"/>
    </source>
</evidence>
<dbReference type="GO" id="GO:0000160">
    <property type="term" value="P:phosphorelay signal transduction system"/>
    <property type="evidence" value="ECO:0007669"/>
    <property type="project" value="InterPro"/>
</dbReference>
<dbReference type="KEGG" id="acy:Anacy_3350"/>
<evidence type="ECO:0000313" key="4">
    <source>
        <dbReference type="EMBL" id="AFZ58753.1"/>
    </source>
</evidence>
<dbReference type="Gene3D" id="3.30.70.270">
    <property type="match status" value="1"/>
</dbReference>
<evidence type="ECO:0000259" key="3">
    <source>
        <dbReference type="PROSITE" id="PS50887"/>
    </source>
</evidence>
<dbReference type="GO" id="GO:0052621">
    <property type="term" value="F:diguanylate cyclase activity"/>
    <property type="evidence" value="ECO:0007669"/>
    <property type="project" value="TreeGrafter"/>
</dbReference>
<dbReference type="eggNOG" id="COG3706">
    <property type="taxonomic scope" value="Bacteria"/>
</dbReference>
<dbReference type="CDD" id="cd01949">
    <property type="entry name" value="GGDEF"/>
    <property type="match status" value="1"/>
</dbReference>
<accession>K9ZHP6</accession>
<dbReference type="InterPro" id="IPR029787">
    <property type="entry name" value="Nucleotide_cyclase"/>
</dbReference>
<keyword evidence="5" id="KW-1185">Reference proteome</keyword>
<dbReference type="SUPFAM" id="SSF52172">
    <property type="entry name" value="CheY-like"/>
    <property type="match status" value="1"/>
</dbReference>
<dbReference type="PANTHER" id="PTHR45138">
    <property type="entry name" value="REGULATORY COMPONENTS OF SENSORY TRANSDUCTION SYSTEM"/>
    <property type="match status" value="1"/>
</dbReference>
<dbReference type="OrthoDB" id="9115at2"/>
<reference evidence="5" key="1">
    <citation type="journal article" date="2013" name="Proc. Natl. Acad. Sci. U.S.A.">
        <title>Improving the coverage of the cyanobacterial phylum using diversity-driven genome sequencing.</title>
        <authorList>
            <person name="Shih P.M."/>
            <person name="Wu D."/>
            <person name="Latifi A."/>
            <person name="Axen S.D."/>
            <person name="Fewer D.P."/>
            <person name="Talla E."/>
            <person name="Calteau A."/>
            <person name="Cai F."/>
            <person name="Tandeau de Marsac N."/>
            <person name="Rippka R."/>
            <person name="Herdman M."/>
            <person name="Sivonen K."/>
            <person name="Coursin T."/>
            <person name="Laurent T."/>
            <person name="Goodwin L."/>
            <person name="Nolan M."/>
            <person name="Davenport K.W."/>
            <person name="Han C.S."/>
            <person name="Rubin E.M."/>
            <person name="Eisen J.A."/>
            <person name="Woyke T."/>
            <person name="Gugger M."/>
            <person name="Kerfeld C.A."/>
        </authorList>
    </citation>
    <scope>NUCLEOTIDE SEQUENCE [LARGE SCALE GENOMIC DNA]</scope>
    <source>
        <strain evidence="5">ATCC 27899 / PCC 7122</strain>
    </source>
</reference>
<evidence type="ECO:0000313" key="5">
    <source>
        <dbReference type="Proteomes" id="UP000010474"/>
    </source>
</evidence>
<dbReference type="SMART" id="SM00448">
    <property type="entry name" value="REC"/>
    <property type="match status" value="1"/>
</dbReference>
<dbReference type="Pfam" id="PF00072">
    <property type="entry name" value="Response_reg"/>
    <property type="match status" value="1"/>
</dbReference>
<dbReference type="HOGENOM" id="CLU_000445_11_28_3"/>